<feature type="domain" description="Saccharopine dehydrogenase NADP binding" evidence="2">
    <location>
        <begin position="4"/>
        <end position="124"/>
    </location>
</feature>
<dbReference type="PANTHER" id="PTHR11133">
    <property type="entry name" value="SACCHAROPINE DEHYDROGENASE"/>
    <property type="match status" value="1"/>
</dbReference>
<dbReference type="EMBL" id="JBBHLI010000001">
    <property type="protein sequence ID" value="MEK9499637.1"/>
    <property type="molecule type" value="Genomic_DNA"/>
</dbReference>
<dbReference type="RefSeq" id="WP_405276534.1">
    <property type="nucleotide sequence ID" value="NZ_JBBHLI010000001.1"/>
</dbReference>
<sequence length="380" mass="41773">MKFLVLGGGAQGSAAAFDLVRRDAVETVILADQSVDSVRPFLRPFVGGKLELQAVDARDHGAVRALMERVDAVVCALPYYFDFEMAELAVESDCHYCDLGGNTEIVEQQRTLHDEAKRRGLSIMPDCGLAPGMVNILAQAGIDRFDETTSVKIRVGGLPQDPEPPLNYQIVYSMEGVLDYYTTLSVVLEGGELVEKVALSEVEDVEFPDPVGTLEAFHTAGGISTMPWRYLGRIPHMEYKTLRYPGHARIMEAVRELGLLSLEPVQVNGTEVVPRDHFIQVVSPKLRKPEGRDLVALRVVVEGVKDGEPGAVQFDLLDYYDAEHGLTAMMRTTGYSLAITSLMQVDGRVTQHGVTTPDEGMPAEAYIEELAKHGVRIERS</sequence>
<feature type="domain" description="Saccharopine dehydrogenase-like C-terminal" evidence="3">
    <location>
        <begin position="128"/>
        <end position="375"/>
    </location>
</feature>
<keyword evidence="5" id="KW-1185">Reference proteome</keyword>
<evidence type="ECO:0000313" key="4">
    <source>
        <dbReference type="EMBL" id="MEK9499637.1"/>
    </source>
</evidence>
<dbReference type="PANTHER" id="PTHR11133:SF22">
    <property type="entry name" value="ALPHA-AMINOADIPIC SEMIALDEHYDE SYNTHASE, MITOCHONDRIAL"/>
    <property type="match status" value="1"/>
</dbReference>
<name>A0ABU9E4H6_9BACT</name>
<evidence type="ECO:0000259" key="3">
    <source>
        <dbReference type="Pfam" id="PF16653"/>
    </source>
</evidence>
<dbReference type="Pfam" id="PF16653">
    <property type="entry name" value="Sacchrp_dh_C"/>
    <property type="match status" value="1"/>
</dbReference>
<dbReference type="InterPro" id="IPR032095">
    <property type="entry name" value="Sacchrp_dh-like_C"/>
</dbReference>
<keyword evidence="1" id="KW-0560">Oxidoreductase</keyword>
<dbReference type="Gene3D" id="3.40.50.720">
    <property type="entry name" value="NAD(P)-binding Rossmann-like Domain"/>
    <property type="match status" value="1"/>
</dbReference>
<dbReference type="Pfam" id="PF03435">
    <property type="entry name" value="Sacchrp_dh_NADP"/>
    <property type="match status" value="1"/>
</dbReference>
<dbReference type="SUPFAM" id="SSF55347">
    <property type="entry name" value="Glyceraldehyde-3-phosphate dehydrogenase-like, C-terminal domain"/>
    <property type="match status" value="1"/>
</dbReference>
<reference evidence="4 5" key="1">
    <citation type="submission" date="2024-02" db="EMBL/GenBank/DDBJ databases">
        <title>A novel Gemmatimonadota bacterium.</title>
        <authorList>
            <person name="Du Z.-J."/>
            <person name="Ye Y.-Q."/>
        </authorList>
    </citation>
    <scope>NUCLEOTIDE SEQUENCE [LARGE SCALE GENOMIC DNA]</scope>
    <source>
        <strain evidence="4 5">DH-20</strain>
    </source>
</reference>
<dbReference type="InterPro" id="IPR051168">
    <property type="entry name" value="AASS"/>
</dbReference>
<organism evidence="4 5">
    <name type="scientific">Gaopeijia maritima</name>
    <dbReference type="NCBI Taxonomy" id="3119007"/>
    <lineage>
        <taxon>Bacteria</taxon>
        <taxon>Pseudomonadati</taxon>
        <taxon>Gemmatimonadota</taxon>
        <taxon>Longimicrobiia</taxon>
        <taxon>Gaopeijiales</taxon>
        <taxon>Gaopeijiaceae</taxon>
        <taxon>Gaopeijia</taxon>
    </lineage>
</organism>
<evidence type="ECO:0000256" key="1">
    <source>
        <dbReference type="ARBA" id="ARBA00023002"/>
    </source>
</evidence>
<dbReference type="Gene3D" id="3.30.360.10">
    <property type="entry name" value="Dihydrodipicolinate Reductase, domain 2"/>
    <property type="match status" value="1"/>
</dbReference>
<dbReference type="Proteomes" id="UP001484239">
    <property type="component" value="Unassembled WGS sequence"/>
</dbReference>
<proteinExistence type="predicted"/>
<accession>A0ABU9E4H6</accession>
<evidence type="ECO:0000313" key="5">
    <source>
        <dbReference type="Proteomes" id="UP001484239"/>
    </source>
</evidence>
<dbReference type="SUPFAM" id="SSF51735">
    <property type="entry name" value="NAD(P)-binding Rossmann-fold domains"/>
    <property type="match status" value="1"/>
</dbReference>
<comment type="caution">
    <text evidence="4">The sequence shown here is derived from an EMBL/GenBank/DDBJ whole genome shotgun (WGS) entry which is preliminary data.</text>
</comment>
<protein>
    <submittedName>
        <fullName evidence="4">Saccharopine dehydrogenase C-terminal domain-containing protein</fullName>
    </submittedName>
</protein>
<evidence type="ECO:0000259" key="2">
    <source>
        <dbReference type="Pfam" id="PF03435"/>
    </source>
</evidence>
<dbReference type="InterPro" id="IPR036291">
    <property type="entry name" value="NAD(P)-bd_dom_sf"/>
</dbReference>
<dbReference type="InterPro" id="IPR005097">
    <property type="entry name" value="Sacchrp_dh_NADP-bd"/>
</dbReference>
<gene>
    <name evidence="4" type="ORF">WI372_01405</name>
</gene>